<organism evidence="1">
    <name type="scientific">Klebsiella pneumoniae</name>
    <dbReference type="NCBI Taxonomy" id="573"/>
    <lineage>
        <taxon>Bacteria</taxon>
        <taxon>Pseudomonadati</taxon>
        <taxon>Pseudomonadota</taxon>
        <taxon>Gammaproteobacteria</taxon>
        <taxon>Enterobacterales</taxon>
        <taxon>Enterobacteriaceae</taxon>
        <taxon>Klebsiella/Raoultella group</taxon>
        <taxon>Klebsiella</taxon>
        <taxon>Klebsiella pneumoniae complex</taxon>
    </lineage>
</organism>
<dbReference type="EMBL" id="JN233704">
    <property type="protein sequence ID" value="AEV55217.1"/>
    <property type="molecule type" value="Genomic_DNA"/>
</dbReference>
<proteinExistence type="predicted"/>
<geneLocation type="plasmid" evidence="1">
    <name>pKPN-IT</name>
</geneLocation>
<accession>G9G2E1</accession>
<name>G9G2E1_KLEPN</name>
<keyword evidence="1" id="KW-0614">Plasmid</keyword>
<sequence>MVYFALPVCQLFQQGTVQRFLFGKALFQQKDVVRRDVIHKPAFYQAYSATTRIKKPTAWSGRSATASAVASRCLPAALPAAPGSGTLCHRELTARRSARAPAVWSAGTARRRWTTEV</sequence>
<evidence type="ECO:0000313" key="1">
    <source>
        <dbReference type="EMBL" id="AEV55217.1"/>
    </source>
</evidence>
<reference evidence="1" key="1">
    <citation type="journal article" date="2012" name="Antimicrob. Agents Chemother.">
        <title>Klebsiella pneumoniae ST258 Producing KPC-3 Identified in Italy Carries Novel Plasmids and OmpK36/OmpK35 Porin Variants.</title>
        <authorList>
            <person name="Garcia-Fernandez A."/>
            <person name="Villa L."/>
            <person name="Carta C."/>
            <person name="Venditti C."/>
            <person name="Giordano A."/>
            <person name="Venditti M."/>
            <person name="Mancini C."/>
            <person name="Carattoli A."/>
        </authorList>
    </citation>
    <scope>NUCLEOTIDE SEQUENCE</scope>
    <source>
        <strain evidence="1">ST258</strain>
        <plasmid evidence="1">pKPN-IT</plasmid>
    </source>
</reference>
<dbReference type="AlphaFoldDB" id="G9G2E1"/>
<protein>
    <submittedName>
        <fullName evidence="1">Uncharacterized protein</fullName>
    </submittedName>
</protein>